<dbReference type="GeneID" id="36516758"/>
<dbReference type="InterPro" id="IPR011332">
    <property type="entry name" value="Ribosomal_zn-bd"/>
</dbReference>
<evidence type="ECO:0000256" key="1">
    <source>
        <dbReference type="ARBA" id="ARBA00004173"/>
    </source>
</evidence>
<comment type="subcellular location">
    <subcellularLocation>
        <location evidence="1">Mitochondrion</location>
    </subcellularLocation>
</comment>
<name>A0A2T0FK75_9ASCO</name>
<dbReference type="NCBIfam" id="TIGR01031">
    <property type="entry name" value="rpmF_bact"/>
    <property type="match status" value="1"/>
</dbReference>
<comment type="caution">
    <text evidence="9">The sequence shown here is derived from an EMBL/GenBank/DDBJ whole genome shotgun (WGS) entry which is preliminary data.</text>
</comment>
<accession>A0A2T0FK75</accession>
<dbReference type="Proteomes" id="UP000238350">
    <property type="component" value="Unassembled WGS sequence"/>
</dbReference>
<keyword evidence="5" id="KW-0496">Mitochondrion</keyword>
<evidence type="ECO:0000256" key="6">
    <source>
        <dbReference type="ARBA" id="ARBA00023274"/>
    </source>
</evidence>
<evidence type="ECO:0000256" key="2">
    <source>
        <dbReference type="ARBA" id="ARBA00008560"/>
    </source>
</evidence>
<dbReference type="SUPFAM" id="SSF57829">
    <property type="entry name" value="Zn-binding ribosomal proteins"/>
    <property type="match status" value="1"/>
</dbReference>
<evidence type="ECO:0000256" key="3">
    <source>
        <dbReference type="ARBA" id="ARBA00022946"/>
    </source>
</evidence>
<evidence type="ECO:0000256" key="4">
    <source>
        <dbReference type="ARBA" id="ARBA00022980"/>
    </source>
</evidence>
<feature type="compositionally biased region" description="Basic residues" evidence="8">
    <location>
        <begin position="55"/>
        <end position="66"/>
    </location>
</feature>
<reference evidence="9 10" key="1">
    <citation type="submission" date="2017-04" db="EMBL/GenBank/DDBJ databases">
        <title>Genome sequencing of [Candida] sorbophila.</title>
        <authorList>
            <person name="Ahn J.O."/>
        </authorList>
    </citation>
    <scope>NUCLEOTIDE SEQUENCE [LARGE SCALE GENOMIC DNA]</scope>
    <source>
        <strain evidence="9 10">DS02</strain>
    </source>
</reference>
<keyword evidence="3" id="KW-0809">Transit peptide</keyword>
<keyword evidence="4 9" id="KW-0689">Ribosomal protein</keyword>
<dbReference type="GO" id="GO:0005762">
    <property type="term" value="C:mitochondrial large ribosomal subunit"/>
    <property type="evidence" value="ECO:0007669"/>
    <property type="project" value="TreeGrafter"/>
</dbReference>
<comment type="similarity">
    <text evidence="2">Belongs to the bacterial ribosomal protein bL32 family.</text>
</comment>
<proteinExistence type="inferred from homology"/>
<dbReference type="AlphaFoldDB" id="A0A2T0FK75"/>
<gene>
    <name evidence="9" type="ORF">B9G98_03010</name>
</gene>
<dbReference type="RefSeq" id="XP_024665335.1">
    <property type="nucleotide sequence ID" value="XM_024809567.1"/>
</dbReference>
<evidence type="ECO:0000256" key="5">
    <source>
        <dbReference type="ARBA" id="ARBA00023128"/>
    </source>
</evidence>
<feature type="region of interest" description="Disordered" evidence="8">
    <location>
        <begin position="118"/>
        <end position="189"/>
    </location>
</feature>
<evidence type="ECO:0000256" key="7">
    <source>
        <dbReference type="ARBA" id="ARBA00039935"/>
    </source>
</evidence>
<evidence type="ECO:0000313" key="9">
    <source>
        <dbReference type="EMBL" id="PRT55390.1"/>
    </source>
</evidence>
<sequence length="189" mass="21317">MFRSVLTRSVLGEALAAPIGASLTGAGSLGLPRISLRWPWSRDVEDTSVLEAVPKKRTSHRKKRQRQLAGNNQQKPLKNLGRCPACGHFKRAHTLCMNCAEEIRQVWKLRDKQAAEAKLDPTKQYDDSGASPEDVALNFPARHSRPSEYQEKLADKEEYVLGRPKTLAVPEKPRKAKQVPLKQRKPYEN</sequence>
<dbReference type="STRING" id="45607.A0A2T0FK75"/>
<dbReference type="InterPro" id="IPR051991">
    <property type="entry name" value="Mitoribosomal_protein_bL32"/>
</dbReference>
<feature type="region of interest" description="Disordered" evidence="8">
    <location>
        <begin position="53"/>
        <end position="79"/>
    </location>
</feature>
<dbReference type="GO" id="GO:0006412">
    <property type="term" value="P:translation"/>
    <property type="evidence" value="ECO:0007669"/>
    <property type="project" value="InterPro"/>
</dbReference>
<dbReference type="EMBL" id="NDIQ01000021">
    <property type="protein sequence ID" value="PRT55390.1"/>
    <property type="molecule type" value="Genomic_DNA"/>
</dbReference>
<evidence type="ECO:0000313" key="10">
    <source>
        <dbReference type="Proteomes" id="UP000238350"/>
    </source>
</evidence>
<keyword evidence="6" id="KW-0687">Ribonucleoprotein</keyword>
<organism evidence="9 10">
    <name type="scientific">Wickerhamiella sorbophila</name>
    <dbReference type="NCBI Taxonomy" id="45607"/>
    <lineage>
        <taxon>Eukaryota</taxon>
        <taxon>Fungi</taxon>
        <taxon>Dikarya</taxon>
        <taxon>Ascomycota</taxon>
        <taxon>Saccharomycotina</taxon>
        <taxon>Dipodascomycetes</taxon>
        <taxon>Dipodascales</taxon>
        <taxon>Trichomonascaceae</taxon>
        <taxon>Wickerhamiella</taxon>
    </lineage>
</organism>
<dbReference type="Pfam" id="PF01783">
    <property type="entry name" value="Ribosomal_L32p"/>
    <property type="match status" value="1"/>
</dbReference>
<keyword evidence="10" id="KW-1185">Reference proteome</keyword>
<feature type="compositionally biased region" description="Basic and acidic residues" evidence="8">
    <location>
        <begin position="145"/>
        <end position="160"/>
    </location>
</feature>
<evidence type="ECO:0000256" key="8">
    <source>
        <dbReference type="SAM" id="MobiDB-lite"/>
    </source>
</evidence>
<dbReference type="PANTHER" id="PTHR21026:SF2">
    <property type="entry name" value="LARGE RIBOSOMAL SUBUNIT PROTEIN BL32M"/>
    <property type="match status" value="1"/>
</dbReference>
<protein>
    <recommendedName>
        <fullName evidence="7">Large ribosomal subunit protein bL32m</fullName>
    </recommendedName>
</protein>
<dbReference type="GO" id="GO:0003735">
    <property type="term" value="F:structural constituent of ribosome"/>
    <property type="evidence" value="ECO:0007669"/>
    <property type="project" value="InterPro"/>
</dbReference>
<dbReference type="InterPro" id="IPR002677">
    <property type="entry name" value="Ribosomal_bL32"/>
</dbReference>
<dbReference type="OrthoDB" id="2014905at2759"/>
<dbReference type="PANTHER" id="PTHR21026">
    <property type="entry name" value="39S RIBOSOMAL PROTEIN L32, MITOCHONDRIAL"/>
    <property type="match status" value="1"/>
</dbReference>